<reference evidence="2" key="1">
    <citation type="submission" date="2020-06" db="EMBL/GenBank/DDBJ databases">
        <title>Draft genome of Bugula neritina, a colonial animal packing powerful symbionts and potential medicines.</title>
        <authorList>
            <person name="Rayko M."/>
        </authorList>
    </citation>
    <scope>NUCLEOTIDE SEQUENCE [LARGE SCALE GENOMIC DNA]</scope>
    <source>
        <strain evidence="2">Kwan_BN1</strain>
    </source>
</reference>
<feature type="region of interest" description="Disordered" evidence="1">
    <location>
        <begin position="310"/>
        <end position="346"/>
    </location>
</feature>
<evidence type="ECO:0000313" key="2">
    <source>
        <dbReference type="EMBL" id="KAF6019872.1"/>
    </source>
</evidence>
<evidence type="ECO:0000256" key="1">
    <source>
        <dbReference type="SAM" id="MobiDB-lite"/>
    </source>
</evidence>
<feature type="compositionally biased region" description="Basic and acidic residues" evidence="1">
    <location>
        <begin position="1"/>
        <end position="18"/>
    </location>
</feature>
<keyword evidence="3" id="KW-1185">Reference proteome</keyword>
<accession>A0A7J7J113</accession>
<feature type="compositionally biased region" description="Polar residues" evidence="1">
    <location>
        <begin position="20"/>
        <end position="30"/>
    </location>
</feature>
<feature type="region of interest" description="Disordered" evidence="1">
    <location>
        <begin position="489"/>
        <end position="509"/>
    </location>
</feature>
<evidence type="ECO:0000313" key="3">
    <source>
        <dbReference type="Proteomes" id="UP000593567"/>
    </source>
</evidence>
<sequence length="635" mass="71807">MARHEQGWYFPRDGHPEQDLTITYDSSSSDKPPPHGPSYTANYSNYNGLLHGYYDARTGTQIPHHLRNYSHSGLENSDVADGNLLNNLPSHHYPHTVTTEKVWPIPQPRFSRYHTEPHPIYANQAVLKHNAESSWFTPHFHPSNTFKAHSSTMSPISLSYDRDQEIVLKPSLPRQSSMKPQTQVAADKDMLFDANLSIVKEGSLGTSAGEDYDFRNANEYPYTNGWVESQLPAFNDRQHFSGHTNTLRRHITEPAHKLRDYHTLASNSMPKGPSYHPFASRHTVDKGSSISSSINEMKAHYSRDKLVGTIEKVRSTGSRSRKPDSFGSLSSGQSSPQPNTYINSPLPPPYQIAECYPELVSPVYYNNNNNRQPDAYSPKKGNVHLPKNQSYQIKTSGLLTPTTYKSPEFTHYDSKFLPSTNRHSSLSNAWSQLRVDNKQNTTRPSWSQSSAPTPFEYDISCESSPAVQLPQFTSKNAQILSLYSNPQSAFNQPIKQSEPSSSQQVSKTSYDPSFLLNRYNQQQYQPGPLTPPSSKLTTWAPSDSVDENYEFDPVLIDSEPQDFFHIHNVGMPEPAETDSNSSQGVKKPSLYAEKRSPLISDNSQRFHRLRDEYNTYKQNSANQQLTLSRLESDIL</sequence>
<gene>
    <name evidence="2" type="ORF">EB796_021843</name>
</gene>
<proteinExistence type="predicted"/>
<feature type="region of interest" description="Disordered" evidence="1">
    <location>
        <begin position="522"/>
        <end position="541"/>
    </location>
</feature>
<feature type="region of interest" description="Disordered" evidence="1">
    <location>
        <begin position="366"/>
        <end position="385"/>
    </location>
</feature>
<name>A0A7J7J113_BUGNE</name>
<dbReference type="EMBL" id="VXIV02003208">
    <property type="protein sequence ID" value="KAF6019872.1"/>
    <property type="molecule type" value="Genomic_DNA"/>
</dbReference>
<dbReference type="Proteomes" id="UP000593567">
    <property type="component" value="Unassembled WGS sequence"/>
</dbReference>
<dbReference type="AlphaFoldDB" id="A0A7J7J113"/>
<feature type="region of interest" description="Disordered" evidence="1">
    <location>
        <begin position="1"/>
        <end position="40"/>
    </location>
</feature>
<feature type="region of interest" description="Disordered" evidence="1">
    <location>
        <begin position="569"/>
        <end position="595"/>
    </location>
</feature>
<organism evidence="2 3">
    <name type="scientific">Bugula neritina</name>
    <name type="common">Brown bryozoan</name>
    <name type="synonym">Sertularia neritina</name>
    <dbReference type="NCBI Taxonomy" id="10212"/>
    <lineage>
        <taxon>Eukaryota</taxon>
        <taxon>Metazoa</taxon>
        <taxon>Spiralia</taxon>
        <taxon>Lophotrochozoa</taxon>
        <taxon>Bryozoa</taxon>
        <taxon>Gymnolaemata</taxon>
        <taxon>Cheilostomatida</taxon>
        <taxon>Flustrina</taxon>
        <taxon>Buguloidea</taxon>
        <taxon>Bugulidae</taxon>
        <taxon>Bugula</taxon>
    </lineage>
</organism>
<protein>
    <submittedName>
        <fullName evidence="2">Uncharacterized protein</fullName>
    </submittedName>
</protein>
<feature type="compositionally biased region" description="Low complexity" evidence="1">
    <location>
        <begin position="325"/>
        <end position="338"/>
    </location>
</feature>
<feature type="compositionally biased region" description="Polar residues" evidence="1">
    <location>
        <begin position="532"/>
        <end position="541"/>
    </location>
</feature>
<comment type="caution">
    <text evidence="2">The sequence shown here is derived from an EMBL/GenBank/DDBJ whole genome shotgun (WGS) entry which is preliminary data.</text>
</comment>